<comment type="caution">
    <text evidence="1">The sequence shown here is derived from an EMBL/GenBank/DDBJ whole genome shotgun (WGS) entry which is preliminary data.</text>
</comment>
<gene>
    <name evidence="1" type="ORF">DL89DRAFT_263571</name>
</gene>
<proteinExistence type="predicted"/>
<protein>
    <submittedName>
        <fullName evidence="1">Uncharacterized protein</fullName>
    </submittedName>
</protein>
<name>A0A1Y1VPY8_9FUNG</name>
<accession>A0A1Y1VPY8</accession>
<dbReference type="EMBL" id="MCFD01000218">
    <property type="protein sequence ID" value="ORX63347.1"/>
    <property type="molecule type" value="Genomic_DNA"/>
</dbReference>
<dbReference type="AlphaFoldDB" id="A0A1Y1VPY8"/>
<organism evidence="1 2">
    <name type="scientific">Linderina pennispora</name>
    <dbReference type="NCBI Taxonomy" id="61395"/>
    <lineage>
        <taxon>Eukaryota</taxon>
        <taxon>Fungi</taxon>
        <taxon>Fungi incertae sedis</taxon>
        <taxon>Zoopagomycota</taxon>
        <taxon>Kickxellomycotina</taxon>
        <taxon>Kickxellomycetes</taxon>
        <taxon>Kickxellales</taxon>
        <taxon>Kickxellaceae</taxon>
        <taxon>Linderina</taxon>
    </lineage>
</organism>
<reference evidence="1 2" key="1">
    <citation type="submission" date="2016-07" db="EMBL/GenBank/DDBJ databases">
        <title>Pervasive Adenine N6-methylation of Active Genes in Fungi.</title>
        <authorList>
            <consortium name="DOE Joint Genome Institute"/>
            <person name="Mondo S.J."/>
            <person name="Dannebaum R.O."/>
            <person name="Kuo R.C."/>
            <person name="Labutti K."/>
            <person name="Haridas S."/>
            <person name="Kuo A."/>
            <person name="Salamov A."/>
            <person name="Ahrendt S.R."/>
            <person name="Lipzen A."/>
            <person name="Sullivan W."/>
            <person name="Andreopoulos W.B."/>
            <person name="Clum A."/>
            <person name="Lindquist E."/>
            <person name="Daum C."/>
            <person name="Ramamoorthy G.K."/>
            <person name="Gryganskyi A."/>
            <person name="Culley D."/>
            <person name="Magnuson J.K."/>
            <person name="James T.Y."/>
            <person name="O'Malley M.A."/>
            <person name="Stajich J.E."/>
            <person name="Spatafora J.W."/>
            <person name="Visel A."/>
            <person name="Grigoriev I.V."/>
        </authorList>
    </citation>
    <scope>NUCLEOTIDE SEQUENCE [LARGE SCALE GENOMIC DNA]</scope>
    <source>
        <strain evidence="1 2">ATCC 12442</strain>
    </source>
</reference>
<dbReference type="STRING" id="61395.A0A1Y1VPY8"/>
<evidence type="ECO:0000313" key="2">
    <source>
        <dbReference type="Proteomes" id="UP000193922"/>
    </source>
</evidence>
<dbReference type="GeneID" id="63802541"/>
<evidence type="ECO:0000313" key="1">
    <source>
        <dbReference type="EMBL" id="ORX63347.1"/>
    </source>
</evidence>
<dbReference type="Proteomes" id="UP000193922">
    <property type="component" value="Unassembled WGS sequence"/>
</dbReference>
<dbReference type="RefSeq" id="XP_040738916.1">
    <property type="nucleotide sequence ID" value="XM_040885893.1"/>
</dbReference>
<keyword evidence="2" id="KW-1185">Reference proteome</keyword>
<sequence length="168" mass="20167">MMNHQLQELREREFHKLYTNKWKFLNDDWVILKPTKYHRSEVHEVREIKHIKDTLLKHLGMIPVFFFLNVLFGCTHYPCPYRSVEKGLLILYQLVEGLSINEMERFIPRSSYQAIHNMFYISEMKDLNKKLTYYLQTMFSTPELRVFAAKIQNPQGFKHVTLMLGGHS</sequence>
<dbReference type="OrthoDB" id="2265569at2759"/>